<dbReference type="PANTHER" id="PTHR12670">
    <property type="entry name" value="CERAMIDASE"/>
    <property type="match status" value="1"/>
</dbReference>
<sequence>MFESTLIIAQRQFEKAKELYQTAKEEVAGDVDFRHQFVDITNVSVKYPAGGPYPQFLSSYSRISFQVDRFTQGLLIYPSCLLLMVVGTKTDQFLGVGQSSAPTN</sequence>
<dbReference type="InterPro" id="IPR006823">
    <property type="entry name" value="Ceramidase_alk"/>
</dbReference>
<dbReference type="EMBL" id="UYRU01108496">
    <property type="protein sequence ID" value="VDN43600.1"/>
    <property type="molecule type" value="Genomic_DNA"/>
</dbReference>
<protein>
    <recommendedName>
        <fullName evidence="1">Neutral ceramidase</fullName>
    </recommendedName>
</protein>
<evidence type="ECO:0000259" key="2">
    <source>
        <dbReference type="Pfam" id="PF04734"/>
    </source>
</evidence>
<evidence type="ECO:0000313" key="3">
    <source>
        <dbReference type="EMBL" id="VDN43600.1"/>
    </source>
</evidence>
<dbReference type="GO" id="GO:0016020">
    <property type="term" value="C:membrane"/>
    <property type="evidence" value="ECO:0007669"/>
    <property type="project" value="GOC"/>
</dbReference>
<name>A0A3P7NRS9_DIBLA</name>
<dbReference type="InterPro" id="IPR031329">
    <property type="entry name" value="NEUT/ALK_ceramidase_N"/>
</dbReference>
<dbReference type="Pfam" id="PF04734">
    <property type="entry name" value="Ceramidase_alk"/>
    <property type="match status" value="1"/>
</dbReference>
<dbReference type="GO" id="GO:0046514">
    <property type="term" value="P:ceramide catabolic process"/>
    <property type="evidence" value="ECO:0007669"/>
    <property type="project" value="InterPro"/>
</dbReference>
<organism evidence="3 4">
    <name type="scientific">Dibothriocephalus latus</name>
    <name type="common">Fish tapeworm</name>
    <name type="synonym">Diphyllobothrium latum</name>
    <dbReference type="NCBI Taxonomy" id="60516"/>
    <lineage>
        <taxon>Eukaryota</taxon>
        <taxon>Metazoa</taxon>
        <taxon>Spiralia</taxon>
        <taxon>Lophotrochozoa</taxon>
        <taxon>Platyhelminthes</taxon>
        <taxon>Cestoda</taxon>
        <taxon>Eucestoda</taxon>
        <taxon>Diphyllobothriidea</taxon>
        <taxon>Diphyllobothriidae</taxon>
        <taxon>Dibothriocephalus</taxon>
    </lineage>
</organism>
<proteinExistence type="predicted"/>
<dbReference type="OrthoDB" id="191371at2759"/>
<keyword evidence="4" id="KW-1185">Reference proteome</keyword>
<feature type="domain" description="Neutral/alkaline non-lysosomal ceramidase N-terminal" evidence="2">
    <location>
        <begin position="1"/>
        <end position="49"/>
    </location>
</feature>
<dbReference type="GO" id="GO:0017040">
    <property type="term" value="F:N-acylsphingosine amidohydrolase activity"/>
    <property type="evidence" value="ECO:0007669"/>
    <property type="project" value="InterPro"/>
</dbReference>
<reference evidence="3 4" key="1">
    <citation type="submission" date="2018-11" db="EMBL/GenBank/DDBJ databases">
        <authorList>
            <consortium name="Pathogen Informatics"/>
        </authorList>
    </citation>
    <scope>NUCLEOTIDE SEQUENCE [LARGE SCALE GENOMIC DNA]</scope>
</reference>
<dbReference type="GO" id="GO:0046512">
    <property type="term" value="P:sphingosine biosynthetic process"/>
    <property type="evidence" value="ECO:0007669"/>
    <property type="project" value="TreeGrafter"/>
</dbReference>
<dbReference type="Proteomes" id="UP000281553">
    <property type="component" value="Unassembled WGS sequence"/>
</dbReference>
<dbReference type="AlphaFoldDB" id="A0A3P7NRS9"/>
<evidence type="ECO:0000256" key="1">
    <source>
        <dbReference type="ARBA" id="ARBA00019235"/>
    </source>
</evidence>
<dbReference type="PANTHER" id="PTHR12670:SF1">
    <property type="entry name" value="NEUTRAL CERAMIDASE"/>
    <property type="match status" value="1"/>
</dbReference>
<accession>A0A3P7NRS9</accession>
<dbReference type="GO" id="GO:0005576">
    <property type="term" value="C:extracellular region"/>
    <property type="evidence" value="ECO:0007669"/>
    <property type="project" value="TreeGrafter"/>
</dbReference>
<gene>
    <name evidence="3" type="ORF">DILT_LOCUS19133</name>
</gene>
<dbReference type="GO" id="GO:0042759">
    <property type="term" value="P:long-chain fatty acid biosynthetic process"/>
    <property type="evidence" value="ECO:0007669"/>
    <property type="project" value="TreeGrafter"/>
</dbReference>
<evidence type="ECO:0000313" key="4">
    <source>
        <dbReference type="Proteomes" id="UP000281553"/>
    </source>
</evidence>